<name>A0A4R1N1L6_9FIRM</name>
<feature type="transmembrane region" description="Helical" evidence="2">
    <location>
        <begin position="187"/>
        <end position="204"/>
    </location>
</feature>
<feature type="transmembrane region" description="Helical" evidence="2">
    <location>
        <begin position="35"/>
        <end position="55"/>
    </location>
</feature>
<evidence type="ECO:0000313" key="4">
    <source>
        <dbReference type="Proteomes" id="UP000294545"/>
    </source>
</evidence>
<keyword evidence="2" id="KW-0812">Transmembrane</keyword>
<protein>
    <recommendedName>
        <fullName evidence="5">DUF4129 domain-containing protein</fullName>
    </recommendedName>
</protein>
<keyword evidence="1" id="KW-0175">Coiled coil</keyword>
<keyword evidence="2" id="KW-1133">Transmembrane helix</keyword>
<feature type="transmembrane region" description="Helical" evidence="2">
    <location>
        <begin position="262"/>
        <end position="287"/>
    </location>
</feature>
<gene>
    <name evidence="3" type="ORF">EDC19_0009</name>
</gene>
<keyword evidence="2" id="KW-0472">Membrane</keyword>
<dbReference type="Proteomes" id="UP000294545">
    <property type="component" value="Unassembled WGS sequence"/>
</dbReference>
<feature type="transmembrane region" description="Helical" evidence="2">
    <location>
        <begin position="85"/>
        <end position="102"/>
    </location>
</feature>
<keyword evidence="4" id="KW-1185">Reference proteome</keyword>
<proteinExistence type="predicted"/>
<reference evidence="3 4" key="1">
    <citation type="submission" date="2019-03" db="EMBL/GenBank/DDBJ databases">
        <title>Genomic Encyclopedia of Type Strains, Phase IV (KMG-IV): sequencing the most valuable type-strain genomes for metagenomic binning, comparative biology and taxonomic classification.</title>
        <authorList>
            <person name="Goeker M."/>
        </authorList>
    </citation>
    <scope>NUCLEOTIDE SEQUENCE [LARGE SCALE GENOMIC DNA]</scope>
    <source>
        <strain evidence="3 4">DSM 24176</strain>
    </source>
</reference>
<evidence type="ECO:0000256" key="2">
    <source>
        <dbReference type="SAM" id="Phobius"/>
    </source>
</evidence>
<dbReference type="RefSeq" id="WP_132278657.1">
    <property type="nucleotide sequence ID" value="NZ_SMGQ01000001.1"/>
</dbReference>
<feature type="transmembrane region" description="Helical" evidence="2">
    <location>
        <begin position="12"/>
        <end position="29"/>
    </location>
</feature>
<evidence type="ECO:0008006" key="5">
    <source>
        <dbReference type="Google" id="ProtNLM"/>
    </source>
</evidence>
<feature type="transmembrane region" description="Helical" evidence="2">
    <location>
        <begin position="146"/>
        <end position="166"/>
    </location>
</feature>
<dbReference type="OrthoDB" id="2965879at2"/>
<dbReference type="EMBL" id="SMGQ01000001">
    <property type="protein sequence ID" value="TCL00029.1"/>
    <property type="molecule type" value="Genomic_DNA"/>
</dbReference>
<organism evidence="3 4">
    <name type="scientific">Natranaerovirga hydrolytica</name>
    <dbReference type="NCBI Taxonomy" id="680378"/>
    <lineage>
        <taxon>Bacteria</taxon>
        <taxon>Bacillati</taxon>
        <taxon>Bacillota</taxon>
        <taxon>Clostridia</taxon>
        <taxon>Lachnospirales</taxon>
        <taxon>Natranaerovirgaceae</taxon>
        <taxon>Natranaerovirga</taxon>
    </lineage>
</organism>
<feature type="transmembrane region" description="Helical" evidence="2">
    <location>
        <begin position="114"/>
        <end position="134"/>
    </location>
</feature>
<feature type="coiled-coil region" evidence="1">
    <location>
        <begin position="314"/>
        <end position="341"/>
    </location>
</feature>
<evidence type="ECO:0000313" key="3">
    <source>
        <dbReference type="EMBL" id="TCL00029.1"/>
    </source>
</evidence>
<accession>A0A4R1N1L6</accession>
<sequence>MKLFLKSALQGLVEIILFLPVLVIIGINMVSTDYIFVWLLNLLLFYILGITTKLIMRRKNKYTYVLIGFIVALVFNQIFYQQIHLLINLINTLLFIFCYDRGVKFVDNTWEYSLPSYLYALSIILYTIFVFFYYNTEGLRNYFEMIQIAGVIALIVSLLRINYLEVKNVASEENQIRKIPKSYTRNNLLFATIGVIIIISITSFNYIRSFIYWTMTTLGHFLVYIFSFFADILSTHSRDRILYEEIEYGNEALYTQNVVDRIINIILTLLAYISLIITVIVFVRIIYLGIKKLIKETIKLIKLLKSKQDETYLYEEEKEQMVTFENIKEKYKEDIKNWLEKKLIKEPRWEDFQTNQEKIRFLYQAMLLNQMRKGYKHQPNLTPNETCNELIIRKMDDVSHQLIEAYNKARYSNKAISYEVIQEERKKIFP</sequence>
<feature type="transmembrane region" description="Helical" evidence="2">
    <location>
        <begin position="62"/>
        <end position="79"/>
    </location>
</feature>
<evidence type="ECO:0000256" key="1">
    <source>
        <dbReference type="SAM" id="Coils"/>
    </source>
</evidence>
<comment type="caution">
    <text evidence="3">The sequence shown here is derived from an EMBL/GenBank/DDBJ whole genome shotgun (WGS) entry which is preliminary data.</text>
</comment>
<dbReference type="AlphaFoldDB" id="A0A4R1N1L6"/>
<feature type="transmembrane region" description="Helical" evidence="2">
    <location>
        <begin position="210"/>
        <end position="233"/>
    </location>
</feature>